<dbReference type="InterPro" id="IPR052524">
    <property type="entry name" value="MFS_Cyanate_Porter"/>
</dbReference>
<keyword evidence="1" id="KW-0812">Transmembrane</keyword>
<evidence type="ECO:0000256" key="1">
    <source>
        <dbReference type="SAM" id="Phobius"/>
    </source>
</evidence>
<dbReference type="InterPro" id="IPR011701">
    <property type="entry name" value="MFS"/>
</dbReference>
<feature type="transmembrane region" description="Helical" evidence="1">
    <location>
        <begin position="244"/>
        <end position="267"/>
    </location>
</feature>
<accession>A0A560WGI1</accession>
<feature type="transmembrane region" description="Helical" evidence="1">
    <location>
        <begin position="306"/>
        <end position="326"/>
    </location>
</feature>
<protein>
    <submittedName>
        <fullName evidence="2">CP family cyanate transporter-like MFS transporter</fullName>
    </submittedName>
</protein>
<dbReference type="EMBL" id="VIUW01000001">
    <property type="protein sequence ID" value="TWD16792.1"/>
    <property type="molecule type" value="Genomic_DNA"/>
</dbReference>
<sequence length="399" mass="40364">MRGSAAEAARTIAPLILVAAALLVSLNLRPGASSVGPVLDELRTGLSMPGGLAGALTGLPGLCFGVGGALAVRLGRRAGLSGGITIGLLLATAGLLARPFVAGPSAFLALSAVALLGMAVGNILVPAWIKTCRGIEVRLMTIYGSGLIVGGSLGSLLTAPIAAASGWRWSLGLWGLGAAAAAALWWWIARTERRRTPASPPSQAAPSGRIARSPTAIAMTALFALQSMHAYIQMGWLPQIYRDAGLSASLAGAMQALLAAVTIVGGLTMPTVIACGRGLAPMMLGLGALLATGYGGLLLAPAALPWLWAVLLGISGFAFPLVIALITARTRSHEVTAQLSGFVQPVGYLLAALGPVLVGVIHAATGGWEVVLWILVATAVPFTLAGLRAVRPAVVDDEI</sequence>
<evidence type="ECO:0000313" key="2">
    <source>
        <dbReference type="EMBL" id="TWD16792.1"/>
    </source>
</evidence>
<dbReference type="PANTHER" id="PTHR23523:SF2">
    <property type="entry name" value="2-NITROIMIDAZOLE TRANSPORTER"/>
    <property type="match status" value="1"/>
</dbReference>
<evidence type="ECO:0000313" key="3">
    <source>
        <dbReference type="Proteomes" id="UP000315628"/>
    </source>
</evidence>
<keyword evidence="3" id="KW-1185">Reference proteome</keyword>
<dbReference type="AlphaFoldDB" id="A0A560WGI1"/>
<name>A0A560WGI1_9MICO</name>
<dbReference type="Gene3D" id="1.20.1250.20">
    <property type="entry name" value="MFS general substrate transporter like domains"/>
    <property type="match status" value="1"/>
</dbReference>
<keyword evidence="1" id="KW-1133">Transmembrane helix</keyword>
<feature type="transmembrane region" description="Helical" evidence="1">
    <location>
        <begin position="210"/>
        <end position="232"/>
    </location>
</feature>
<dbReference type="InterPro" id="IPR036259">
    <property type="entry name" value="MFS_trans_sf"/>
</dbReference>
<feature type="transmembrane region" description="Helical" evidence="1">
    <location>
        <begin position="79"/>
        <end position="101"/>
    </location>
</feature>
<feature type="transmembrane region" description="Helical" evidence="1">
    <location>
        <begin position="141"/>
        <end position="163"/>
    </location>
</feature>
<comment type="caution">
    <text evidence="2">The sequence shown here is derived from an EMBL/GenBank/DDBJ whole genome shotgun (WGS) entry which is preliminary data.</text>
</comment>
<feature type="transmembrane region" description="Helical" evidence="1">
    <location>
        <begin position="169"/>
        <end position="189"/>
    </location>
</feature>
<dbReference type="SUPFAM" id="SSF103473">
    <property type="entry name" value="MFS general substrate transporter"/>
    <property type="match status" value="1"/>
</dbReference>
<feature type="transmembrane region" description="Helical" evidence="1">
    <location>
        <begin position="370"/>
        <end position="390"/>
    </location>
</feature>
<feature type="transmembrane region" description="Helical" evidence="1">
    <location>
        <begin position="107"/>
        <end position="129"/>
    </location>
</feature>
<organism evidence="2 3">
    <name type="scientific">Marihabitans asiaticum</name>
    <dbReference type="NCBI Taxonomy" id="415218"/>
    <lineage>
        <taxon>Bacteria</taxon>
        <taxon>Bacillati</taxon>
        <taxon>Actinomycetota</taxon>
        <taxon>Actinomycetes</taxon>
        <taxon>Micrococcales</taxon>
        <taxon>Intrasporangiaceae</taxon>
        <taxon>Marihabitans</taxon>
    </lineage>
</organism>
<dbReference type="Proteomes" id="UP000315628">
    <property type="component" value="Unassembled WGS sequence"/>
</dbReference>
<feature type="transmembrane region" description="Helical" evidence="1">
    <location>
        <begin position="279"/>
        <end position="300"/>
    </location>
</feature>
<feature type="transmembrane region" description="Helical" evidence="1">
    <location>
        <begin position="346"/>
        <end position="364"/>
    </location>
</feature>
<reference evidence="2 3" key="1">
    <citation type="submission" date="2019-06" db="EMBL/GenBank/DDBJ databases">
        <title>Sequencing the genomes of 1000 actinobacteria strains.</title>
        <authorList>
            <person name="Klenk H.-P."/>
        </authorList>
    </citation>
    <scope>NUCLEOTIDE SEQUENCE [LARGE SCALE GENOMIC DNA]</scope>
    <source>
        <strain evidence="2 3">DSM 18935</strain>
    </source>
</reference>
<dbReference type="GO" id="GO:0022857">
    <property type="term" value="F:transmembrane transporter activity"/>
    <property type="evidence" value="ECO:0007669"/>
    <property type="project" value="InterPro"/>
</dbReference>
<dbReference type="Pfam" id="PF07690">
    <property type="entry name" value="MFS_1"/>
    <property type="match status" value="1"/>
</dbReference>
<keyword evidence="1" id="KW-0472">Membrane</keyword>
<feature type="transmembrane region" description="Helical" evidence="1">
    <location>
        <begin position="50"/>
        <end position="72"/>
    </location>
</feature>
<dbReference type="PANTHER" id="PTHR23523">
    <property type="match status" value="1"/>
</dbReference>
<proteinExistence type="predicted"/>
<gene>
    <name evidence="2" type="ORF">FB557_0329</name>
</gene>